<organism evidence="3">
    <name type="scientific">uncultured Woeseiaceae bacterium</name>
    <dbReference type="NCBI Taxonomy" id="1983305"/>
    <lineage>
        <taxon>Bacteria</taxon>
        <taxon>Pseudomonadati</taxon>
        <taxon>Pseudomonadota</taxon>
        <taxon>Gammaproteobacteria</taxon>
        <taxon>Woeseiales</taxon>
        <taxon>Woeseiaceae</taxon>
        <taxon>environmental samples</taxon>
    </lineage>
</organism>
<reference evidence="3" key="1">
    <citation type="submission" date="2019-07" db="EMBL/GenBank/DDBJ databases">
        <authorList>
            <person name="Weber M."/>
            <person name="Kostadinov I."/>
            <person name="Kostadinov D I."/>
        </authorList>
    </citation>
    <scope>NUCLEOTIDE SEQUENCE</scope>
    <source>
        <strain evidence="3">Gfbio:sag-sample-m06:053724c1-46a9-4a36-b237-ea2bf867836b</strain>
    </source>
</reference>
<dbReference type="AlphaFoldDB" id="A0A7D9H586"/>
<gene>
    <name evidence="3" type="ORF">JTBM06_V1_10011</name>
</gene>
<proteinExistence type="predicted"/>
<protein>
    <submittedName>
        <fullName evidence="3">Uncharacterized protein</fullName>
    </submittedName>
</protein>
<feature type="signal peptide" evidence="2">
    <location>
        <begin position="1"/>
        <end position="26"/>
    </location>
</feature>
<feature type="chain" id="PRO_5027931039" evidence="2">
    <location>
        <begin position="27"/>
        <end position="444"/>
    </location>
</feature>
<dbReference type="EMBL" id="LR633967">
    <property type="protein sequence ID" value="VUX55289.1"/>
    <property type="molecule type" value="Genomic_DNA"/>
</dbReference>
<evidence type="ECO:0000256" key="1">
    <source>
        <dbReference type="SAM" id="MobiDB-lite"/>
    </source>
</evidence>
<evidence type="ECO:0000313" key="3">
    <source>
        <dbReference type="EMBL" id="VUX55289.1"/>
    </source>
</evidence>
<keyword evidence="2" id="KW-0732">Signal</keyword>
<feature type="region of interest" description="Disordered" evidence="1">
    <location>
        <begin position="25"/>
        <end position="54"/>
    </location>
</feature>
<evidence type="ECO:0000256" key="2">
    <source>
        <dbReference type="SAM" id="SignalP"/>
    </source>
</evidence>
<sequence length="444" mass="48182">MNLNRIIVILAVLVAGALVASTSSFAGKPDKPCSPWPACKNDGGDPPPPPPPTGCTDTFPGFLYQVEATRKLPAELRIASTDACRTEHVVFSSGLRAAAFHMTLDRSAGVIVWSEDHDNQYIVRRLDFTVDFTVDPSGILTVGAPVTVLPLAVEEPLQGDYRFYMNLDVWGDATHNSLILAIGRGNVINSGPDSGASTDETMIYDLHDLTGDLSPLTSPDVRVLFRRQKGAGGDVLEFGTWLDAGSPASLPDCFFVPYPQFVPTCYRAAEFRFNPSGTRLYFERNSTGDFTSEPGQWHGVQRIHIDKTDGPLAGWSLTGPELVYTAGPSGVRPRPDNDPLDLPSPEIVTAGGQILNADDCTDDYAPFADGSTELPADFWRPCIVDGLLAHGNAKSWESPDSYLFDRLSQQGRGRYNIYRVYVSGGLADTEELLIETARHADTGQ</sequence>
<name>A0A7D9H586_9GAMM</name>
<accession>A0A7D9H586</accession>